<reference evidence="3" key="1">
    <citation type="submission" date="2020-12" db="EMBL/GenBank/DDBJ databases">
        <title>Metabolic potential, ecology and presence of endohyphal bacteria is reflected in genomic diversity of Mucoromycotina.</title>
        <authorList>
            <person name="Muszewska A."/>
            <person name="Okrasinska A."/>
            <person name="Steczkiewicz K."/>
            <person name="Drgas O."/>
            <person name="Orlowska M."/>
            <person name="Perlinska-Lenart U."/>
            <person name="Aleksandrzak-Piekarczyk T."/>
            <person name="Szatraj K."/>
            <person name="Zielenkiewicz U."/>
            <person name="Pilsyk S."/>
            <person name="Malc E."/>
            <person name="Mieczkowski P."/>
            <person name="Kruszewska J.S."/>
            <person name="Biernat P."/>
            <person name="Pawlowska J."/>
        </authorList>
    </citation>
    <scope>NUCLEOTIDE SEQUENCE</scope>
    <source>
        <strain evidence="3">WA0000067209</strain>
    </source>
</reference>
<keyword evidence="2" id="KW-0962">Peroxisome biogenesis</keyword>
<comment type="caution">
    <text evidence="3">The sequence shown here is derived from an EMBL/GenBank/DDBJ whole genome shotgun (WGS) entry which is preliminary data.</text>
</comment>
<proteinExistence type="inferred from homology"/>
<dbReference type="PANTHER" id="PTHR13299">
    <property type="entry name" value="PEROXISOMAL MEMBRANE PROTEIN PEX16"/>
    <property type="match status" value="1"/>
</dbReference>
<dbReference type="AlphaFoldDB" id="A0A8H7UA44"/>
<name>A0A8H7UA44_MORIS</name>
<evidence type="ECO:0000256" key="1">
    <source>
        <dbReference type="ARBA" id="ARBA00009505"/>
    </source>
</evidence>
<protein>
    <recommendedName>
        <fullName evidence="2">Peroxisomal membrane protein PEX16</fullName>
    </recommendedName>
</protein>
<dbReference type="GO" id="GO:0005778">
    <property type="term" value="C:peroxisomal membrane"/>
    <property type="evidence" value="ECO:0007669"/>
    <property type="project" value="UniProtKB-SubCell"/>
</dbReference>
<dbReference type="Proteomes" id="UP000654370">
    <property type="component" value="Unassembled WGS sequence"/>
</dbReference>
<accession>A0A8H7UA44</accession>
<dbReference type="PANTHER" id="PTHR13299:SF0">
    <property type="entry name" value="PEROXISOMAL MEMBRANE PROTEIN PEX16"/>
    <property type="match status" value="1"/>
</dbReference>
<keyword evidence="2" id="KW-0576">Peroxisome</keyword>
<dbReference type="OrthoDB" id="2021143at2759"/>
<dbReference type="GO" id="GO:0007031">
    <property type="term" value="P:peroxisome organization"/>
    <property type="evidence" value="ECO:0007669"/>
    <property type="project" value="UniProtKB-KW"/>
</dbReference>
<evidence type="ECO:0000313" key="4">
    <source>
        <dbReference type="Proteomes" id="UP000654370"/>
    </source>
</evidence>
<dbReference type="InterPro" id="IPR013919">
    <property type="entry name" value="Pex16"/>
</dbReference>
<comment type="subcellular location">
    <subcellularLocation>
        <location evidence="2">Peroxisome membrane</location>
    </subcellularLocation>
</comment>
<evidence type="ECO:0000256" key="2">
    <source>
        <dbReference type="RuleBase" id="RU365003"/>
    </source>
</evidence>
<comment type="similarity">
    <text evidence="1 2">Belongs to the peroxin-16 family.</text>
</comment>
<dbReference type="Pfam" id="PF08610">
    <property type="entry name" value="Pex16"/>
    <property type="match status" value="1"/>
</dbReference>
<gene>
    <name evidence="3" type="ORF">INT43_001581</name>
</gene>
<dbReference type="EMBL" id="JAEPQZ010000018">
    <property type="protein sequence ID" value="KAG2172104.1"/>
    <property type="molecule type" value="Genomic_DNA"/>
</dbReference>
<organism evidence="3 4">
    <name type="scientific">Mortierella isabellina</name>
    <name type="common">Filamentous fungus</name>
    <name type="synonym">Umbelopsis isabellina</name>
    <dbReference type="NCBI Taxonomy" id="91625"/>
    <lineage>
        <taxon>Eukaryota</taxon>
        <taxon>Fungi</taxon>
        <taxon>Fungi incertae sedis</taxon>
        <taxon>Mucoromycota</taxon>
        <taxon>Mucoromycotina</taxon>
        <taxon>Umbelopsidomycetes</taxon>
        <taxon>Umbelopsidales</taxon>
        <taxon>Umbelopsidaceae</taxon>
        <taxon>Umbelopsis</taxon>
    </lineage>
</organism>
<sequence>MLNITGGRMLLHPSHPQRDVDPATLELDEDSSDFDPRTGGVHYHSNEEEEQWGHPEHLVYRLRGLGKLGEIAWIVRPLLYVVAVRKYGVQSWKAWLLSLSVDLLSRGMLACSGMSMNAVLTRGELLRPKLEAFCDATETRPVASIIAGVIRDYQPLWEDVYFYTAGS</sequence>
<evidence type="ECO:0000313" key="3">
    <source>
        <dbReference type="EMBL" id="KAG2172104.1"/>
    </source>
</evidence>
<keyword evidence="4" id="KW-1185">Reference proteome</keyword>